<dbReference type="AlphaFoldDB" id="N0DZE3"/>
<dbReference type="GO" id="GO:0046872">
    <property type="term" value="F:metal ion binding"/>
    <property type="evidence" value="ECO:0007669"/>
    <property type="project" value="UniProtKB-KW"/>
</dbReference>
<dbReference type="GO" id="GO:0046983">
    <property type="term" value="F:protein dimerization activity"/>
    <property type="evidence" value="ECO:0007669"/>
    <property type="project" value="InterPro"/>
</dbReference>
<keyword evidence="16" id="KW-0175">Coiled coil</keyword>
<evidence type="ECO:0000313" key="19">
    <source>
        <dbReference type="EMBL" id="CCH68690.1"/>
    </source>
</evidence>
<dbReference type="STRING" id="1193181.BN10_1130002"/>
<comment type="catalytic activity">
    <reaction evidence="1">
        <text>ATP + protein L-histidine = ADP + protein N-phospho-L-histidine.</text>
        <dbReference type="EC" id="2.7.13.3"/>
    </reaction>
</comment>
<keyword evidence="17" id="KW-1133">Transmembrane helix</keyword>
<comment type="subcellular location">
    <subcellularLocation>
        <location evidence="3">Cytoplasm</location>
    </subcellularLocation>
</comment>
<evidence type="ECO:0000256" key="10">
    <source>
        <dbReference type="ARBA" id="ARBA00022777"/>
    </source>
</evidence>
<evidence type="ECO:0000256" key="15">
    <source>
        <dbReference type="ARBA" id="ARBA00030800"/>
    </source>
</evidence>
<evidence type="ECO:0000256" key="3">
    <source>
        <dbReference type="ARBA" id="ARBA00004496"/>
    </source>
</evidence>
<evidence type="ECO:0000256" key="8">
    <source>
        <dbReference type="ARBA" id="ARBA00022679"/>
    </source>
</evidence>
<dbReference type="eggNOG" id="COG4585">
    <property type="taxonomic scope" value="Bacteria"/>
</dbReference>
<proteinExistence type="predicted"/>
<comment type="function">
    <text evidence="14">Member of the two-component regulatory system NreB/NreC involved in the control of dissimilatory nitrate/nitrite reduction in response to oxygen. NreB functions as a direct oxygen sensor histidine kinase which is autophosphorylated, in the absence of oxygen, probably at the conserved histidine residue, and transfers its phosphate group probably to a conserved aspartate residue of NreC. NreB/NreC activates the expression of the nitrate (narGHJI) and nitrite (nir) reductase operons, as well as the putative nitrate transporter gene narT.</text>
</comment>
<sequence>MAGMATPLTRVEHRSSEADLDAMWAEQENAWHLGFALVWASTFVVVVLAPAGHLGRLPELALLVVLAVVYAAFGVPGMRAGGERRGHAYLVLAWLCVLGMQVLNADTQSWLLYFILFPHLWVVLHTRLAIITTVLILAALAVIRIAQSDGSREVLTSIGLSSVISLGLSLALGLFIDRILREAQTRARTIDELNATRNELSAAERDRGVLEERERLSREIHDTLAQGFTSVLALSRAADAALARGDVDTARERLALVDATAQDNLSEARLIVAELTPGHLQSRTLVEALGRLTAAVSAESKVPTALSVLGEPAPLGGSGEVVLLRSAQEALANVRRHAHAQRSTVTVDYRGADVVVLTVADDGRGFEPAAAAEGATGGGFGLDGVRARALEIGGAATIESRPGAGTRVRVEVPR</sequence>
<gene>
    <name evidence="19" type="ORF">BN10_1130002</name>
</gene>
<feature type="transmembrane region" description="Helical" evidence="17">
    <location>
        <begin position="57"/>
        <end position="75"/>
    </location>
</feature>
<feature type="transmembrane region" description="Helical" evidence="17">
    <location>
        <begin position="30"/>
        <end position="51"/>
    </location>
</feature>
<dbReference type="HOGENOM" id="CLU_000445_20_15_11"/>
<keyword evidence="8" id="KW-0808">Transferase</keyword>
<keyword evidence="9" id="KW-0479">Metal-binding</keyword>
<feature type="coiled-coil region" evidence="16">
    <location>
        <begin position="186"/>
        <end position="213"/>
    </location>
</feature>
<evidence type="ECO:0000256" key="5">
    <source>
        <dbReference type="ARBA" id="ARBA00017322"/>
    </source>
</evidence>
<dbReference type="InterPro" id="IPR011712">
    <property type="entry name" value="Sig_transdc_His_kin_sub3_dim/P"/>
</dbReference>
<dbReference type="SMART" id="SM00387">
    <property type="entry name" value="HATPase_c"/>
    <property type="match status" value="1"/>
</dbReference>
<keyword evidence="12" id="KW-0902">Two-component regulatory system</keyword>
<evidence type="ECO:0000256" key="17">
    <source>
        <dbReference type="SAM" id="Phobius"/>
    </source>
</evidence>
<dbReference type="Proteomes" id="UP000013167">
    <property type="component" value="Unassembled WGS sequence"/>
</dbReference>
<dbReference type="SUPFAM" id="SSF55874">
    <property type="entry name" value="ATPase domain of HSP90 chaperone/DNA topoisomerase II/histidine kinase"/>
    <property type="match status" value="1"/>
</dbReference>
<dbReference type="Pfam" id="PF02518">
    <property type="entry name" value="HATPase_c"/>
    <property type="match status" value="1"/>
</dbReference>
<dbReference type="PANTHER" id="PTHR24421:SF62">
    <property type="entry name" value="SENSORY TRANSDUCTION HISTIDINE KINASE"/>
    <property type="match status" value="1"/>
</dbReference>
<keyword evidence="20" id="KW-1185">Reference proteome</keyword>
<keyword evidence="10" id="KW-0418">Kinase</keyword>
<evidence type="ECO:0000256" key="12">
    <source>
        <dbReference type="ARBA" id="ARBA00023012"/>
    </source>
</evidence>
<dbReference type="EMBL" id="CAIZ01000017">
    <property type="protein sequence ID" value="CCH68690.1"/>
    <property type="molecule type" value="Genomic_DNA"/>
</dbReference>
<dbReference type="GO" id="GO:0005737">
    <property type="term" value="C:cytoplasm"/>
    <property type="evidence" value="ECO:0007669"/>
    <property type="project" value="UniProtKB-SubCell"/>
</dbReference>
<reference evidence="19 20" key="1">
    <citation type="journal article" date="2013" name="ISME J.">
        <title>A metabolic model for members of the genus Tetrasphaera involved in enhanced biological phosphorus removal.</title>
        <authorList>
            <person name="Kristiansen R."/>
            <person name="Nguyen H.T.T."/>
            <person name="Saunders A.M."/>
            <person name="Nielsen J.L."/>
            <person name="Wimmer R."/>
            <person name="Le V.Q."/>
            <person name="McIlroy S.J."/>
            <person name="Petrovski S."/>
            <person name="Seviour R.J."/>
            <person name="Calteau A."/>
            <person name="Nielsen K.L."/>
            <person name="Nielsen P.H."/>
        </authorList>
    </citation>
    <scope>NUCLEOTIDE SEQUENCE [LARGE SCALE GENOMIC DNA]</scope>
    <source>
        <strain evidence="19 20">Lp2</strain>
    </source>
</reference>
<dbReference type="PANTHER" id="PTHR24421">
    <property type="entry name" value="NITRATE/NITRITE SENSOR PROTEIN NARX-RELATED"/>
    <property type="match status" value="1"/>
</dbReference>
<feature type="transmembrane region" description="Helical" evidence="17">
    <location>
        <begin position="87"/>
        <end position="104"/>
    </location>
</feature>
<evidence type="ECO:0000313" key="20">
    <source>
        <dbReference type="Proteomes" id="UP000013167"/>
    </source>
</evidence>
<evidence type="ECO:0000256" key="4">
    <source>
        <dbReference type="ARBA" id="ARBA00012438"/>
    </source>
</evidence>
<comment type="caution">
    <text evidence="19">The sequence shown here is derived from an EMBL/GenBank/DDBJ whole genome shotgun (WGS) entry which is preliminary data.</text>
</comment>
<keyword evidence="6" id="KW-0004">4Fe-4S</keyword>
<evidence type="ECO:0000259" key="18">
    <source>
        <dbReference type="PROSITE" id="PS50109"/>
    </source>
</evidence>
<dbReference type="GO" id="GO:0016020">
    <property type="term" value="C:membrane"/>
    <property type="evidence" value="ECO:0007669"/>
    <property type="project" value="InterPro"/>
</dbReference>
<dbReference type="OrthoDB" id="144293at2"/>
<dbReference type="GO" id="GO:0051539">
    <property type="term" value="F:4 iron, 4 sulfur cluster binding"/>
    <property type="evidence" value="ECO:0007669"/>
    <property type="project" value="UniProtKB-KW"/>
</dbReference>
<evidence type="ECO:0000256" key="9">
    <source>
        <dbReference type="ARBA" id="ARBA00022723"/>
    </source>
</evidence>
<dbReference type="InterPro" id="IPR036890">
    <property type="entry name" value="HATPase_C_sf"/>
</dbReference>
<evidence type="ECO:0000256" key="16">
    <source>
        <dbReference type="SAM" id="Coils"/>
    </source>
</evidence>
<keyword evidence="17" id="KW-0472">Membrane</keyword>
<protein>
    <recommendedName>
        <fullName evidence="5">Oxygen sensor histidine kinase NreB</fullName>
        <ecNumber evidence="4">2.7.13.3</ecNumber>
    </recommendedName>
    <alternativeName>
        <fullName evidence="15">Nitrogen regulation protein B</fullName>
    </alternativeName>
</protein>
<keyword evidence="11" id="KW-0408">Iron</keyword>
<keyword evidence="7" id="KW-0963">Cytoplasm</keyword>
<keyword evidence="13" id="KW-0411">Iron-sulfur</keyword>
<evidence type="ECO:0000256" key="14">
    <source>
        <dbReference type="ARBA" id="ARBA00024827"/>
    </source>
</evidence>
<dbReference type="Gene3D" id="3.30.565.10">
    <property type="entry name" value="Histidine kinase-like ATPase, C-terminal domain"/>
    <property type="match status" value="1"/>
</dbReference>
<feature type="transmembrane region" description="Helical" evidence="17">
    <location>
        <begin position="110"/>
        <end position="143"/>
    </location>
</feature>
<keyword evidence="17" id="KW-0812">Transmembrane</keyword>
<evidence type="ECO:0000256" key="1">
    <source>
        <dbReference type="ARBA" id="ARBA00000085"/>
    </source>
</evidence>
<dbReference type="InterPro" id="IPR050482">
    <property type="entry name" value="Sensor_HK_TwoCompSys"/>
</dbReference>
<dbReference type="InterPro" id="IPR004358">
    <property type="entry name" value="Sig_transdc_His_kin-like_C"/>
</dbReference>
<evidence type="ECO:0000256" key="2">
    <source>
        <dbReference type="ARBA" id="ARBA00001966"/>
    </source>
</evidence>
<organism evidence="19 20">
    <name type="scientific">Phycicoccus elongatus Lp2</name>
    <dbReference type="NCBI Taxonomy" id="1193181"/>
    <lineage>
        <taxon>Bacteria</taxon>
        <taxon>Bacillati</taxon>
        <taxon>Actinomycetota</taxon>
        <taxon>Actinomycetes</taxon>
        <taxon>Micrococcales</taxon>
        <taxon>Intrasporangiaceae</taxon>
        <taxon>Phycicoccus</taxon>
    </lineage>
</organism>
<comment type="cofactor">
    <cofactor evidence="2">
        <name>[4Fe-4S] cluster</name>
        <dbReference type="ChEBI" id="CHEBI:49883"/>
    </cofactor>
</comment>
<dbReference type="Pfam" id="PF07730">
    <property type="entry name" value="HisKA_3"/>
    <property type="match status" value="1"/>
</dbReference>
<accession>N0DZE3</accession>
<dbReference type="InterPro" id="IPR017205">
    <property type="entry name" value="Sig_transdc_His_kinase_ChrS"/>
</dbReference>
<name>N0DZE3_9MICO</name>
<dbReference type="EC" id="2.7.13.3" evidence="4"/>
<dbReference type="InterPro" id="IPR003594">
    <property type="entry name" value="HATPase_dom"/>
</dbReference>
<feature type="domain" description="Histidine kinase" evidence="18">
    <location>
        <begin position="323"/>
        <end position="414"/>
    </location>
</feature>
<dbReference type="PIRSF" id="PIRSF037434">
    <property type="entry name" value="STHK_ChrS"/>
    <property type="match status" value="1"/>
</dbReference>
<dbReference type="Gene3D" id="1.20.5.1930">
    <property type="match status" value="1"/>
</dbReference>
<dbReference type="PRINTS" id="PR00344">
    <property type="entry name" value="BCTRLSENSOR"/>
</dbReference>
<evidence type="ECO:0000256" key="6">
    <source>
        <dbReference type="ARBA" id="ARBA00022485"/>
    </source>
</evidence>
<evidence type="ECO:0000256" key="11">
    <source>
        <dbReference type="ARBA" id="ARBA00023004"/>
    </source>
</evidence>
<evidence type="ECO:0000256" key="13">
    <source>
        <dbReference type="ARBA" id="ARBA00023014"/>
    </source>
</evidence>
<dbReference type="PROSITE" id="PS50109">
    <property type="entry name" value="HIS_KIN"/>
    <property type="match status" value="1"/>
</dbReference>
<evidence type="ECO:0000256" key="7">
    <source>
        <dbReference type="ARBA" id="ARBA00022490"/>
    </source>
</evidence>
<dbReference type="CDD" id="cd16917">
    <property type="entry name" value="HATPase_UhpB-NarQ-NarX-like"/>
    <property type="match status" value="1"/>
</dbReference>
<dbReference type="GO" id="GO:0000155">
    <property type="term" value="F:phosphorelay sensor kinase activity"/>
    <property type="evidence" value="ECO:0007669"/>
    <property type="project" value="InterPro"/>
</dbReference>
<dbReference type="InterPro" id="IPR005467">
    <property type="entry name" value="His_kinase_dom"/>
</dbReference>
<feature type="transmembrane region" description="Helical" evidence="17">
    <location>
        <begin position="155"/>
        <end position="176"/>
    </location>
</feature>